<evidence type="ECO:0000259" key="1">
    <source>
        <dbReference type="Pfam" id="PF00098"/>
    </source>
</evidence>
<dbReference type="EMBL" id="MU167280">
    <property type="protein sequence ID" value="KAG0145215.1"/>
    <property type="molecule type" value="Genomic_DNA"/>
</dbReference>
<comment type="caution">
    <text evidence="2">The sequence shown here is derived from an EMBL/GenBank/DDBJ whole genome shotgun (WGS) entry which is preliminary data.</text>
</comment>
<keyword evidence="3" id="KW-1185">Reference proteome</keyword>
<dbReference type="Proteomes" id="UP000886653">
    <property type="component" value="Unassembled WGS sequence"/>
</dbReference>
<accession>A0A9P6NEB4</accession>
<organism evidence="2 3">
    <name type="scientific">Cronartium quercuum f. sp. fusiforme G11</name>
    <dbReference type="NCBI Taxonomy" id="708437"/>
    <lineage>
        <taxon>Eukaryota</taxon>
        <taxon>Fungi</taxon>
        <taxon>Dikarya</taxon>
        <taxon>Basidiomycota</taxon>
        <taxon>Pucciniomycotina</taxon>
        <taxon>Pucciniomycetes</taxon>
        <taxon>Pucciniales</taxon>
        <taxon>Coleosporiaceae</taxon>
        <taxon>Cronartium</taxon>
    </lineage>
</organism>
<protein>
    <recommendedName>
        <fullName evidence="1">CCHC-type domain-containing protein</fullName>
    </recommendedName>
</protein>
<dbReference type="InterPro" id="IPR001878">
    <property type="entry name" value="Znf_CCHC"/>
</dbReference>
<name>A0A9P6NEB4_9BASI</name>
<gene>
    <name evidence="2" type="ORF">CROQUDRAFT_46029</name>
</gene>
<dbReference type="AlphaFoldDB" id="A0A9P6NEB4"/>
<proteinExistence type="predicted"/>
<sequence length="52" mass="5658">VICYNCSQPGHIFGTLENLMCTAEVTPKTLKYFKKRKTEGGKFASGSGESKA</sequence>
<evidence type="ECO:0000313" key="2">
    <source>
        <dbReference type="EMBL" id="KAG0145215.1"/>
    </source>
</evidence>
<feature type="domain" description="CCHC-type" evidence="1">
    <location>
        <begin position="2"/>
        <end position="12"/>
    </location>
</feature>
<feature type="non-terminal residue" evidence="2">
    <location>
        <position position="1"/>
    </location>
</feature>
<dbReference type="GO" id="GO:0008270">
    <property type="term" value="F:zinc ion binding"/>
    <property type="evidence" value="ECO:0007669"/>
    <property type="project" value="InterPro"/>
</dbReference>
<reference evidence="2" key="1">
    <citation type="submission" date="2013-11" db="EMBL/GenBank/DDBJ databases">
        <title>Genome sequence of the fusiform rust pathogen reveals effectors for host alternation and coevolution with pine.</title>
        <authorList>
            <consortium name="DOE Joint Genome Institute"/>
            <person name="Smith K."/>
            <person name="Pendleton A."/>
            <person name="Kubisiak T."/>
            <person name="Anderson C."/>
            <person name="Salamov A."/>
            <person name="Aerts A."/>
            <person name="Riley R."/>
            <person name="Clum A."/>
            <person name="Lindquist E."/>
            <person name="Ence D."/>
            <person name="Campbell M."/>
            <person name="Kronenberg Z."/>
            <person name="Feau N."/>
            <person name="Dhillon B."/>
            <person name="Hamelin R."/>
            <person name="Burleigh J."/>
            <person name="Smith J."/>
            <person name="Yandell M."/>
            <person name="Nelson C."/>
            <person name="Grigoriev I."/>
            <person name="Davis J."/>
        </authorList>
    </citation>
    <scope>NUCLEOTIDE SEQUENCE</scope>
    <source>
        <strain evidence="2">G11</strain>
    </source>
</reference>
<dbReference type="GO" id="GO:0003676">
    <property type="term" value="F:nucleic acid binding"/>
    <property type="evidence" value="ECO:0007669"/>
    <property type="project" value="InterPro"/>
</dbReference>
<evidence type="ECO:0000313" key="3">
    <source>
        <dbReference type="Proteomes" id="UP000886653"/>
    </source>
</evidence>
<dbReference type="Pfam" id="PF00098">
    <property type="entry name" value="zf-CCHC"/>
    <property type="match status" value="1"/>
</dbReference>